<dbReference type="RefSeq" id="WP_013996787.1">
    <property type="nucleotide sequence ID" value="NZ_CP022382.1"/>
</dbReference>
<comment type="subcellular location">
    <subcellularLocation>
        <location evidence="1">Membrane</location>
        <topology evidence="1">Multi-pass membrane protein</topology>
    </subcellularLocation>
</comment>
<name>A0A0B7HM95_9FLAO</name>
<comment type="similarity">
    <text evidence="2">Belongs to the peptidase S54 family.</text>
</comment>
<evidence type="ECO:0000256" key="1">
    <source>
        <dbReference type="ARBA" id="ARBA00004141"/>
    </source>
</evidence>
<sequence length="214" mass="24218">MEKLSLITGGVILANVLFSMQGFNKVDFFDRYKFHIGKIRRGEYWRMFTSGFLHADWQHLIFNMLTLYFFADVVLFAVGKVGFLLIYLVALYLGSLFSLYFHRKETHYTAVGASGAVMGILYAAIMFAPSNYIYVFFIPMPAYVFAIGYLFYSVYGMKSRRDNIGHAAHIGGAVAGYIIAVCYFPKIIVVHPVLSVGLLLPIGLLFLLKNKNKI</sequence>
<evidence type="ECO:0000256" key="2">
    <source>
        <dbReference type="ARBA" id="ARBA00009045"/>
    </source>
</evidence>
<organism evidence="8 9">
    <name type="scientific">Capnocytophaga canimorsus</name>
    <dbReference type="NCBI Taxonomy" id="28188"/>
    <lineage>
        <taxon>Bacteria</taxon>
        <taxon>Pseudomonadati</taxon>
        <taxon>Bacteroidota</taxon>
        <taxon>Flavobacteriia</taxon>
        <taxon>Flavobacteriales</taxon>
        <taxon>Flavobacteriaceae</taxon>
        <taxon>Capnocytophaga</taxon>
    </lineage>
</organism>
<evidence type="ECO:0000256" key="4">
    <source>
        <dbReference type="ARBA" id="ARBA00022801"/>
    </source>
</evidence>
<dbReference type="SUPFAM" id="SSF144091">
    <property type="entry name" value="Rhomboid-like"/>
    <property type="match status" value="1"/>
</dbReference>
<keyword evidence="6" id="KW-0472">Membrane</keyword>
<dbReference type="GeneID" id="69580120"/>
<evidence type="ECO:0000313" key="9">
    <source>
        <dbReference type="Proteomes" id="UP000044026"/>
    </source>
</evidence>
<dbReference type="EMBL" id="CDOE01000077">
    <property type="protein sequence ID" value="CEN40881.1"/>
    <property type="molecule type" value="Genomic_DNA"/>
</dbReference>
<dbReference type="Proteomes" id="UP000044026">
    <property type="component" value="Unassembled WGS sequence"/>
</dbReference>
<feature type="domain" description="Peptidase S54 rhomboid" evidence="7">
    <location>
        <begin position="42"/>
        <end position="185"/>
    </location>
</feature>
<evidence type="ECO:0000256" key="3">
    <source>
        <dbReference type="ARBA" id="ARBA00022692"/>
    </source>
</evidence>
<evidence type="ECO:0000313" key="8">
    <source>
        <dbReference type="EMBL" id="CEN40881.1"/>
    </source>
</evidence>
<keyword evidence="4 8" id="KW-0378">Hydrolase</keyword>
<accession>A0A0B7HM95</accession>
<keyword evidence="3" id="KW-0812">Transmembrane</keyword>
<dbReference type="GO" id="GO:0016020">
    <property type="term" value="C:membrane"/>
    <property type="evidence" value="ECO:0007669"/>
    <property type="project" value="UniProtKB-SubCell"/>
</dbReference>
<dbReference type="Gene3D" id="1.20.1540.10">
    <property type="entry name" value="Rhomboid-like"/>
    <property type="match status" value="1"/>
</dbReference>
<dbReference type="MEROPS" id="S54.025"/>
<dbReference type="InterPro" id="IPR050925">
    <property type="entry name" value="Rhomboid_protease_S54"/>
</dbReference>
<dbReference type="OMA" id="IYGMKAK"/>
<evidence type="ECO:0000259" key="7">
    <source>
        <dbReference type="Pfam" id="PF01694"/>
    </source>
</evidence>
<dbReference type="PANTHER" id="PTHR43731">
    <property type="entry name" value="RHOMBOID PROTEASE"/>
    <property type="match status" value="1"/>
</dbReference>
<dbReference type="PANTHER" id="PTHR43731:SF14">
    <property type="entry name" value="PRESENILIN-ASSOCIATED RHOMBOID-LIKE PROTEIN, MITOCHONDRIAL"/>
    <property type="match status" value="1"/>
</dbReference>
<keyword evidence="5" id="KW-1133">Transmembrane helix</keyword>
<dbReference type="GO" id="GO:0004252">
    <property type="term" value="F:serine-type endopeptidase activity"/>
    <property type="evidence" value="ECO:0007669"/>
    <property type="project" value="InterPro"/>
</dbReference>
<evidence type="ECO:0000256" key="5">
    <source>
        <dbReference type="ARBA" id="ARBA00022989"/>
    </source>
</evidence>
<evidence type="ECO:0000256" key="6">
    <source>
        <dbReference type="ARBA" id="ARBA00023136"/>
    </source>
</evidence>
<dbReference type="Pfam" id="PF01694">
    <property type="entry name" value="Rhomboid"/>
    <property type="match status" value="1"/>
</dbReference>
<gene>
    <name evidence="8" type="ORF">CCAN12_790155</name>
</gene>
<dbReference type="EC" id="3.4.21.105" evidence="8"/>
<proteinExistence type="inferred from homology"/>
<dbReference type="GO" id="GO:0006508">
    <property type="term" value="P:proteolysis"/>
    <property type="evidence" value="ECO:0007669"/>
    <property type="project" value="UniProtKB-KW"/>
</dbReference>
<dbReference type="AlphaFoldDB" id="A0A0B7HM95"/>
<reference evidence="8 9" key="1">
    <citation type="submission" date="2015-01" db="EMBL/GenBank/DDBJ databases">
        <authorList>
            <person name="MANFREDI Pablo"/>
        </authorList>
    </citation>
    <scope>NUCLEOTIDE SEQUENCE [LARGE SCALE GENOMIC DNA]</scope>
    <source>
        <strain evidence="8 9">Cc12</strain>
    </source>
</reference>
<dbReference type="InterPro" id="IPR035952">
    <property type="entry name" value="Rhomboid-like_sf"/>
</dbReference>
<keyword evidence="8" id="KW-0645">Protease</keyword>
<protein>
    <submittedName>
        <fullName evidence="8">Putative Rhomboid protease</fullName>
        <ecNumber evidence="8">3.4.21.105</ecNumber>
    </submittedName>
</protein>
<dbReference type="InterPro" id="IPR022764">
    <property type="entry name" value="Peptidase_S54_rhomboid_dom"/>
</dbReference>